<evidence type="ECO:0000313" key="6">
    <source>
        <dbReference type="Proteomes" id="UP000826234"/>
    </source>
</evidence>
<evidence type="ECO:0000256" key="1">
    <source>
        <dbReference type="ARBA" id="ARBA00022441"/>
    </source>
</evidence>
<reference evidence="5 6" key="1">
    <citation type="journal article" date="2022" name="Gigascience">
        <title>A chromosome-level genome assembly and annotation of the desert horned lizard, Phrynosoma platyrhinos, provides insight into chromosomal rearrangements among reptiles.</title>
        <authorList>
            <person name="Koochekian N."/>
            <person name="Ascanio A."/>
            <person name="Farleigh K."/>
            <person name="Card D.C."/>
            <person name="Schield D.R."/>
            <person name="Castoe T.A."/>
            <person name="Jezkova T."/>
        </authorList>
    </citation>
    <scope>NUCLEOTIDE SEQUENCE [LARGE SCALE GENOMIC DNA]</scope>
    <source>
        <strain evidence="5">NK-2021</strain>
    </source>
</reference>
<dbReference type="Gene3D" id="2.120.10.80">
    <property type="entry name" value="Kelch-type beta propeller"/>
    <property type="match status" value="1"/>
</dbReference>
<dbReference type="Pfam" id="PF24981">
    <property type="entry name" value="Beta-prop_ATRN-LZTR1"/>
    <property type="match status" value="1"/>
</dbReference>
<protein>
    <recommendedName>
        <fullName evidence="4">Attractin/MKLN-like beta-propeller domain-containing protein</fullName>
    </recommendedName>
</protein>
<feature type="domain" description="Attractin/MKLN-like beta-propeller" evidence="4">
    <location>
        <begin position="31"/>
        <end position="164"/>
    </location>
</feature>
<evidence type="ECO:0000256" key="2">
    <source>
        <dbReference type="ARBA" id="ARBA00022737"/>
    </source>
</evidence>
<proteinExistence type="predicted"/>
<dbReference type="InterPro" id="IPR051568">
    <property type="entry name" value="LZTR1/Attractin"/>
</dbReference>
<dbReference type="SUPFAM" id="SSF117281">
    <property type="entry name" value="Kelch motif"/>
    <property type="match status" value="1"/>
</dbReference>
<keyword evidence="6" id="KW-1185">Reference proteome</keyword>
<dbReference type="PANTHER" id="PTHR46376">
    <property type="entry name" value="LEUCINE-ZIPPER-LIKE TRANSCRIPTIONAL REGULATOR 1"/>
    <property type="match status" value="1"/>
</dbReference>
<gene>
    <name evidence="5" type="ORF">JD844_006814</name>
</gene>
<keyword evidence="1" id="KW-0880">Kelch repeat</keyword>
<name>A0ABQ7T1Y4_PHRPL</name>
<comment type="caution">
    <text evidence="5">The sequence shown here is derived from an EMBL/GenBank/DDBJ whole genome shotgun (WGS) entry which is preliminary data.</text>
</comment>
<dbReference type="EMBL" id="JAIPUX010001880">
    <property type="protein sequence ID" value="KAH0623727.1"/>
    <property type="molecule type" value="Genomic_DNA"/>
</dbReference>
<evidence type="ECO:0000256" key="3">
    <source>
        <dbReference type="SAM" id="MobiDB-lite"/>
    </source>
</evidence>
<organism evidence="5 6">
    <name type="scientific">Phrynosoma platyrhinos</name>
    <name type="common">Desert horned lizard</name>
    <dbReference type="NCBI Taxonomy" id="52577"/>
    <lineage>
        <taxon>Eukaryota</taxon>
        <taxon>Metazoa</taxon>
        <taxon>Chordata</taxon>
        <taxon>Craniata</taxon>
        <taxon>Vertebrata</taxon>
        <taxon>Euteleostomi</taxon>
        <taxon>Lepidosauria</taxon>
        <taxon>Squamata</taxon>
        <taxon>Bifurcata</taxon>
        <taxon>Unidentata</taxon>
        <taxon>Episquamata</taxon>
        <taxon>Toxicofera</taxon>
        <taxon>Iguania</taxon>
        <taxon>Phrynosomatidae</taxon>
        <taxon>Phrynosomatinae</taxon>
        <taxon>Phrynosoma</taxon>
    </lineage>
</organism>
<dbReference type="InterPro" id="IPR056737">
    <property type="entry name" value="Beta-prop_ATRN-MKLN-like"/>
</dbReference>
<sequence length="212" mass="24056">MESYWILPNVKPFSPSVSRASHKAVLHGKFMWVIGGYAFNYSTFQMVLNYNLESSIWNVVPVSKGPLQRYGHTIALYQDDIYMYGGKIETNTGNVTDELWIFNIPSQTWSTKIPAVLVHGQQYAVEGHSAHIVELDSRDIVMVVIFGYSVIYGYTSTVQEYYIIVPGFQSGRSGMEEDEEDSKGRGNEWEENQEDGKGGGNEEWNKEEEDGK</sequence>
<keyword evidence="2" id="KW-0677">Repeat</keyword>
<evidence type="ECO:0000259" key="4">
    <source>
        <dbReference type="Pfam" id="PF24981"/>
    </source>
</evidence>
<dbReference type="Proteomes" id="UP000826234">
    <property type="component" value="Unassembled WGS sequence"/>
</dbReference>
<accession>A0ABQ7T1Y4</accession>
<evidence type="ECO:0000313" key="5">
    <source>
        <dbReference type="EMBL" id="KAH0623727.1"/>
    </source>
</evidence>
<feature type="region of interest" description="Disordered" evidence="3">
    <location>
        <begin position="171"/>
        <end position="212"/>
    </location>
</feature>
<dbReference type="InterPro" id="IPR015915">
    <property type="entry name" value="Kelch-typ_b-propeller"/>
</dbReference>
<dbReference type="PANTHER" id="PTHR46376:SF4">
    <property type="entry name" value="ATTRACTIN-LIKE PROTEIN 1"/>
    <property type="match status" value="1"/>
</dbReference>